<evidence type="ECO:0000259" key="1">
    <source>
        <dbReference type="Pfam" id="PF00501"/>
    </source>
</evidence>
<dbReference type="InterPro" id="IPR050237">
    <property type="entry name" value="ATP-dep_AMP-bd_enzyme"/>
</dbReference>
<dbReference type="InterPro" id="IPR045851">
    <property type="entry name" value="AMP-bd_C_sf"/>
</dbReference>
<dbReference type="Gene3D" id="3.30.300.30">
    <property type="match status" value="1"/>
</dbReference>
<feature type="domain" description="AMP-dependent synthetase/ligase" evidence="1">
    <location>
        <begin position="39"/>
        <end position="420"/>
    </location>
</feature>
<accession>A0A2I1R4X0</accession>
<comment type="caution">
    <text evidence="3">The sequence shown here is derived from an EMBL/GenBank/DDBJ whole genome shotgun (WGS) entry which is preliminary data.</text>
</comment>
<dbReference type="Pfam" id="PF13193">
    <property type="entry name" value="AMP-binding_C"/>
    <property type="match status" value="1"/>
</dbReference>
<dbReference type="InterPro" id="IPR025110">
    <property type="entry name" value="AMP-bd_C"/>
</dbReference>
<proteinExistence type="predicted"/>
<dbReference type="PROSITE" id="PS00455">
    <property type="entry name" value="AMP_BINDING"/>
    <property type="match status" value="1"/>
</dbReference>
<dbReference type="PANTHER" id="PTHR43767:SF1">
    <property type="entry name" value="NONRIBOSOMAL PEPTIDE SYNTHASE PES1 (EUROFUNG)-RELATED"/>
    <property type="match status" value="1"/>
</dbReference>
<dbReference type="InterPro" id="IPR042099">
    <property type="entry name" value="ANL_N_sf"/>
</dbReference>
<dbReference type="Gene3D" id="3.40.50.12780">
    <property type="entry name" value="N-terminal domain of ligase-like"/>
    <property type="match status" value="1"/>
</dbReference>
<dbReference type="SUPFAM" id="SSF56801">
    <property type="entry name" value="Acetyl-CoA synthetase-like"/>
    <property type="match status" value="1"/>
</dbReference>
<dbReference type="AlphaFoldDB" id="A0A2I1R4X0"/>
<sequence length="560" mass="61057">MSTDAVDPAELFVWRRLYSEHVKPTPTLPFTTLTDAWNDRVHRSPDRCAIRYYESELTAAEVDQAASALASALQRRGVIGGSRVGLSMQNIPLFPICLLALWKLSAIAVPFNPMYRGAELRRLADDAEVLGMIVERELEEPIRESLANGSTQWTLTVSDDELRDGASTSSLFVSADPADRDQRTHVTDLIRMHIGEVPQAPGSGSDDVALICYTSGTTGPPKGAIVSHANLLHSSRNFGNWVGLVPGDAVLAIAPLFHITGLSVNMAISLFEDTTLILTGRFEAESVIEAISRHKVKYTVGSITAFNAFLRVPWATSDHFASLTSCYSGGAPVPPATVTALHARFGLTVRNAWGMTETTAGGIATPVHLSSPVDESGTLSIGVPMQNVNVRIVNPDGRDVEPGQPGELEFDAPQTSRGYWRNDDATAFTFPEGRLRTGDVAVMDERGWVYLVDRLKDVINVSGYKVWPREVEDVLYEHPDVFEAAVVGEPDEYRGETVVAYVSVAPGTSPTPDGLIRFAKERLAAYKYPRRIHLVDELPKTASGKIRRSEIRVNRVGPGP</sequence>
<dbReference type="PANTHER" id="PTHR43767">
    <property type="entry name" value="LONG-CHAIN-FATTY-ACID--COA LIGASE"/>
    <property type="match status" value="1"/>
</dbReference>
<evidence type="ECO:0000313" key="4">
    <source>
        <dbReference type="Proteomes" id="UP000234662"/>
    </source>
</evidence>
<feature type="domain" description="AMP-binding enzyme C-terminal" evidence="2">
    <location>
        <begin position="470"/>
        <end position="545"/>
    </location>
</feature>
<dbReference type="Proteomes" id="UP000234662">
    <property type="component" value="Unassembled WGS sequence"/>
</dbReference>
<evidence type="ECO:0000259" key="2">
    <source>
        <dbReference type="Pfam" id="PF13193"/>
    </source>
</evidence>
<dbReference type="InterPro" id="IPR020845">
    <property type="entry name" value="AMP-binding_CS"/>
</dbReference>
<dbReference type="EMBL" id="PKJC01000016">
    <property type="protein sequence ID" value="PKZ64139.1"/>
    <property type="molecule type" value="Genomic_DNA"/>
</dbReference>
<dbReference type="InterPro" id="IPR000873">
    <property type="entry name" value="AMP-dep_synth/lig_dom"/>
</dbReference>
<protein>
    <submittedName>
        <fullName evidence="3">Acyl-CoA synthetase</fullName>
    </submittedName>
</protein>
<reference evidence="3 4" key="1">
    <citation type="submission" date="2017-12" db="EMBL/GenBank/DDBJ databases">
        <title>Phylogenetic diversity of female urinary microbiome.</title>
        <authorList>
            <person name="Thomas-White K."/>
            <person name="Wolfe A.J."/>
        </authorList>
    </citation>
    <scope>NUCLEOTIDE SEQUENCE [LARGE SCALE GENOMIC DNA]</scope>
    <source>
        <strain evidence="3 4">UMB0777</strain>
    </source>
</reference>
<gene>
    <name evidence="3" type="ORF">CYJ73_18610</name>
</gene>
<dbReference type="GO" id="GO:0016878">
    <property type="term" value="F:acid-thiol ligase activity"/>
    <property type="evidence" value="ECO:0007669"/>
    <property type="project" value="UniProtKB-ARBA"/>
</dbReference>
<evidence type="ECO:0000313" key="3">
    <source>
        <dbReference type="EMBL" id="PKZ64139.1"/>
    </source>
</evidence>
<dbReference type="Pfam" id="PF00501">
    <property type="entry name" value="AMP-binding"/>
    <property type="match status" value="1"/>
</dbReference>
<name>A0A2I1R4X0_9ACTN</name>
<organism evidence="3 4">
    <name type="scientific">Gordonia terrae</name>
    <dbReference type="NCBI Taxonomy" id="2055"/>
    <lineage>
        <taxon>Bacteria</taxon>
        <taxon>Bacillati</taxon>
        <taxon>Actinomycetota</taxon>
        <taxon>Actinomycetes</taxon>
        <taxon>Mycobacteriales</taxon>
        <taxon>Gordoniaceae</taxon>
        <taxon>Gordonia</taxon>
    </lineage>
</organism>